<keyword evidence="1" id="KW-0238">DNA-binding</keyword>
<accession>A0A8H5M532</accession>
<dbReference type="OrthoDB" id="2678913at2759"/>
<dbReference type="Gene3D" id="1.10.150.130">
    <property type="match status" value="1"/>
</dbReference>
<keyword evidence="2" id="KW-0233">DNA recombination</keyword>
<proteinExistence type="predicted"/>
<dbReference type="Gene3D" id="1.10.443.10">
    <property type="entry name" value="Intergrase catalytic core"/>
    <property type="match status" value="1"/>
</dbReference>
<sequence>MSISLRAYENKFTPLRLTPIPSYRSTVTTLMPCIRSSRCFYGRSASTAARDHPHVPHPSAEPNKLPLLSDFVRSGCKPLPTAWQPGPMVRERIDRTISQAWRPSTASRYALAVSQFTDFCSAESVPLSYCLPASEDLLCAFASSLAGHNAGATIRNKCSALRGWHIQNNVPWFGGLQLSYTIKGAENMRPANSRRPERQAVSSEMLGALYSKLDLSCSFDICVLFVATTCFWAQLRLGEILPSRESAFVTNDFPRWEDLREPNTNGSRVLHLPRTKTGGSNGENVIVTWQHQCDPITALLLHAQVNGSVSSHHIASYLSSQHVRVSLTRRKFLSRVNEILGACSFERISGHCFRIGGTTHLLLAGVPPDIVKLMGRWSSDAFLRYWRSLEVIAPLHAELLHPLLKTSGHLSA</sequence>
<organism evidence="3 4">
    <name type="scientific">Tricholomella constricta</name>
    <dbReference type="NCBI Taxonomy" id="117010"/>
    <lineage>
        <taxon>Eukaryota</taxon>
        <taxon>Fungi</taxon>
        <taxon>Dikarya</taxon>
        <taxon>Basidiomycota</taxon>
        <taxon>Agaricomycotina</taxon>
        <taxon>Agaricomycetes</taxon>
        <taxon>Agaricomycetidae</taxon>
        <taxon>Agaricales</taxon>
        <taxon>Tricholomatineae</taxon>
        <taxon>Lyophyllaceae</taxon>
        <taxon>Tricholomella</taxon>
    </lineage>
</organism>
<dbReference type="SUPFAM" id="SSF47823">
    <property type="entry name" value="lambda integrase-like, N-terminal domain"/>
    <property type="match status" value="1"/>
</dbReference>
<dbReference type="Proteomes" id="UP000565441">
    <property type="component" value="Unassembled WGS sequence"/>
</dbReference>
<gene>
    <name evidence="3" type="ORF">D9615_003938</name>
</gene>
<reference evidence="3 4" key="1">
    <citation type="journal article" date="2020" name="ISME J.">
        <title>Uncovering the hidden diversity of litter-decomposition mechanisms in mushroom-forming fungi.</title>
        <authorList>
            <person name="Floudas D."/>
            <person name="Bentzer J."/>
            <person name="Ahren D."/>
            <person name="Johansson T."/>
            <person name="Persson P."/>
            <person name="Tunlid A."/>
        </authorList>
    </citation>
    <scope>NUCLEOTIDE SEQUENCE [LARGE SCALE GENOMIC DNA]</scope>
    <source>
        <strain evidence="3 4">CBS 661.87</strain>
    </source>
</reference>
<dbReference type="GO" id="GO:0006310">
    <property type="term" value="P:DNA recombination"/>
    <property type="evidence" value="ECO:0007669"/>
    <property type="project" value="UniProtKB-KW"/>
</dbReference>
<dbReference type="PANTHER" id="PTHR34605">
    <property type="entry name" value="PHAGE_INTEGRASE DOMAIN-CONTAINING PROTEIN"/>
    <property type="match status" value="1"/>
</dbReference>
<evidence type="ECO:0000256" key="1">
    <source>
        <dbReference type="ARBA" id="ARBA00023125"/>
    </source>
</evidence>
<evidence type="ECO:0000313" key="3">
    <source>
        <dbReference type="EMBL" id="KAF5381009.1"/>
    </source>
</evidence>
<dbReference type="InterPro" id="IPR011010">
    <property type="entry name" value="DNA_brk_join_enz"/>
</dbReference>
<dbReference type="SUPFAM" id="SSF56349">
    <property type="entry name" value="DNA breaking-rejoining enzymes"/>
    <property type="match status" value="1"/>
</dbReference>
<keyword evidence="4" id="KW-1185">Reference proteome</keyword>
<dbReference type="InterPro" id="IPR052925">
    <property type="entry name" value="Phage_Integrase-like_Recomb"/>
</dbReference>
<dbReference type="GO" id="GO:0003677">
    <property type="term" value="F:DNA binding"/>
    <property type="evidence" value="ECO:0007669"/>
    <property type="project" value="UniProtKB-KW"/>
</dbReference>
<evidence type="ECO:0008006" key="5">
    <source>
        <dbReference type="Google" id="ProtNLM"/>
    </source>
</evidence>
<dbReference type="EMBL" id="JAACJP010000012">
    <property type="protein sequence ID" value="KAF5381009.1"/>
    <property type="molecule type" value="Genomic_DNA"/>
</dbReference>
<comment type="caution">
    <text evidence="3">The sequence shown here is derived from an EMBL/GenBank/DDBJ whole genome shotgun (WGS) entry which is preliminary data.</text>
</comment>
<protein>
    <recommendedName>
        <fullName evidence="5">DNA breaking-rejoining enzyme</fullName>
    </recommendedName>
</protein>
<evidence type="ECO:0000256" key="2">
    <source>
        <dbReference type="ARBA" id="ARBA00023172"/>
    </source>
</evidence>
<dbReference type="PANTHER" id="PTHR34605:SF4">
    <property type="entry name" value="DNA ADENINE METHYLTRANSFERASE"/>
    <property type="match status" value="1"/>
</dbReference>
<dbReference type="AlphaFoldDB" id="A0A8H5M532"/>
<evidence type="ECO:0000313" key="4">
    <source>
        <dbReference type="Proteomes" id="UP000565441"/>
    </source>
</evidence>
<dbReference type="InterPro" id="IPR010998">
    <property type="entry name" value="Integrase_recombinase_N"/>
</dbReference>
<dbReference type="GO" id="GO:0015074">
    <property type="term" value="P:DNA integration"/>
    <property type="evidence" value="ECO:0007669"/>
    <property type="project" value="InterPro"/>
</dbReference>
<dbReference type="InterPro" id="IPR013762">
    <property type="entry name" value="Integrase-like_cat_sf"/>
</dbReference>
<name>A0A8H5M532_9AGAR</name>